<dbReference type="GO" id="GO:0032040">
    <property type="term" value="C:small-subunit processome"/>
    <property type="evidence" value="ECO:0007669"/>
    <property type="project" value="TreeGrafter"/>
</dbReference>
<dbReference type="EMBL" id="ML991796">
    <property type="protein sequence ID" value="KAF2234797.1"/>
    <property type="molecule type" value="Genomic_DNA"/>
</dbReference>
<evidence type="ECO:0000313" key="2">
    <source>
        <dbReference type="EMBL" id="KAF2234797.1"/>
    </source>
</evidence>
<feature type="compositionally biased region" description="Acidic residues" evidence="1">
    <location>
        <begin position="154"/>
        <end position="171"/>
    </location>
</feature>
<feature type="compositionally biased region" description="Basic and acidic residues" evidence="1">
    <location>
        <begin position="328"/>
        <end position="340"/>
    </location>
</feature>
<dbReference type="PANTHER" id="PTHR13237:SF9">
    <property type="entry name" value="NEUROGUIDIN"/>
    <property type="match status" value="1"/>
</dbReference>
<feature type="region of interest" description="Disordered" evidence="1">
    <location>
        <begin position="357"/>
        <end position="411"/>
    </location>
</feature>
<feature type="compositionally biased region" description="Polar residues" evidence="1">
    <location>
        <begin position="195"/>
        <end position="206"/>
    </location>
</feature>
<feature type="region of interest" description="Disordered" evidence="1">
    <location>
        <begin position="267"/>
        <end position="295"/>
    </location>
</feature>
<evidence type="ECO:0000313" key="3">
    <source>
        <dbReference type="Proteomes" id="UP000800092"/>
    </source>
</evidence>
<dbReference type="AlphaFoldDB" id="A0A6A6H9X2"/>
<protein>
    <submittedName>
        <fullName evidence="2">Uncharacterized protein</fullName>
    </submittedName>
</protein>
<feature type="compositionally biased region" description="Polar residues" evidence="1">
    <location>
        <begin position="213"/>
        <end position="224"/>
    </location>
</feature>
<gene>
    <name evidence="2" type="ORF">EV356DRAFT_576486</name>
</gene>
<sequence>MAAIENSLPALISQLTSSLSSAADILPEQTLPLHHGISLLDVKNELMLAYLQNIAFLILYKIRNTAKPRLRKAKADRNDIQTQDQSLEDEAVKKLVELRVYLERGVRPLEVRLKYQVDKVLRTADDAARQEAQKANGASKPKPSANGTAHGDEDQSDEADENSEEEEDSESDSSSSDADNTTGGAPLDDLAYRPNPSSFLQPQQAPSQPPTLRKSNNSDSTSTRYIPPKITPTTLDTRSRPTSRRPPRSTAIDTFIASDLSSAPLAEPSIGADAAQTSRATSLGRRQVSGRERETLAERTRYEEENLVRLPKEGKKERARRMRGAEGGGERGRLQFGGEEFRELGEGAGRIERLVGRRKEKERDGLGGALGRSRKREREREREGGAEGWGQGGRGVRPGEFFERKMKKRRR</sequence>
<accession>A0A6A6H9X2</accession>
<name>A0A6A6H9X2_VIRVR</name>
<dbReference type="GO" id="GO:0000462">
    <property type="term" value="P:maturation of SSU-rRNA from tricistronic rRNA transcript (SSU-rRNA, 5.8S rRNA, LSU-rRNA)"/>
    <property type="evidence" value="ECO:0007669"/>
    <property type="project" value="TreeGrafter"/>
</dbReference>
<feature type="compositionally biased region" description="Gly residues" evidence="1">
    <location>
        <begin position="386"/>
        <end position="396"/>
    </location>
</feature>
<dbReference type="InterPro" id="IPR007146">
    <property type="entry name" value="Sas10/Utp3/C1D"/>
</dbReference>
<reference evidence="2" key="1">
    <citation type="journal article" date="2020" name="Stud. Mycol.">
        <title>101 Dothideomycetes genomes: a test case for predicting lifestyles and emergence of pathogens.</title>
        <authorList>
            <person name="Haridas S."/>
            <person name="Albert R."/>
            <person name="Binder M."/>
            <person name="Bloem J."/>
            <person name="Labutti K."/>
            <person name="Salamov A."/>
            <person name="Andreopoulos B."/>
            <person name="Baker S."/>
            <person name="Barry K."/>
            <person name="Bills G."/>
            <person name="Bluhm B."/>
            <person name="Cannon C."/>
            <person name="Castanera R."/>
            <person name="Culley D."/>
            <person name="Daum C."/>
            <person name="Ezra D."/>
            <person name="Gonzalez J."/>
            <person name="Henrissat B."/>
            <person name="Kuo A."/>
            <person name="Liang C."/>
            <person name="Lipzen A."/>
            <person name="Lutzoni F."/>
            <person name="Magnuson J."/>
            <person name="Mondo S."/>
            <person name="Nolan M."/>
            <person name="Ohm R."/>
            <person name="Pangilinan J."/>
            <person name="Park H.-J."/>
            <person name="Ramirez L."/>
            <person name="Alfaro M."/>
            <person name="Sun H."/>
            <person name="Tritt A."/>
            <person name="Yoshinaga Y."/>
            <person name="Zwiers L.-H."/>
            <person name="Turgeon B."/>
            <person name="Goodwin S."/>
            <person name="Spatafora J."/>
            <person name="Crous P."/>
            <person name="Grigoriev I."/>
        </authorList>
    </citation>
    <scope>NUCLEOTIDE SEQUENCE</scope>
    <source>
        <strain evidence="2">Tuck. ex Michener</strain>
    </source>
</reference>
<feature type="region of interest" description="Disordered" evidence="1">
    <location>
        <begin position="308"/>
        <end position="340"/>
    </location>
</feature>
<feature type="compositionally biased region" description="Basic and acidic residues" evidence="1">
    <location>
        <begin position="376"/>
        <end position="385"/>
    </location>
</feature>
<proteinExistence type="predicted"/>
<evidence type="ECO:0000256" key="1">
    <source>
        <dbReference type="SAM" id="MobiDB-lite"/>
    </source>
</evidence>
<keyword evidence="3" id="KW-1185">Reference proteome</keyword>
<organism evidence="2 3">
    <name type="scientific">Viridothelium virens</name>
    <name type="common">Speckled blister lichen</name>
    <name type="synonym">Trypethelium virens</name>
    <dbReference type="NCBI Taxonomy" id="1048519"/>
    <lineage>
        <taxon>Eukaryota</taxon>
        <taxon>Fungi</taxon>
        <taxon>Dikarya</taxon>
        <taxon>Ascomycota</taxon>
        <taxon>Pezizomycotina</taxon>
        <taxon>Dothideomycetes</taxon>
        <taxon>Dothideomycetes incertae sedis</taxon>
        <taxon>Trypetheliales</taxon>
        <taxon>Trypetheliaceae</taxon>
        <taxon>Viridothelium</taxon>
    </lineage>
</organism>
<feature type="region of interest" description="Disordered" evidence="1">
    <location>
        <begin position="127"/>
        <end position="253"/>
    </location>
</feature>
<dbReference type="PANTHER" id="PTHR13237">
    <property type="entry name" value="SOMETHING ABOUT SILENCING PROTEIN 10-RELATED"/>
    <property type="match status" value="1"/>
</dbReference>
<dbReference type="OrthoDB" id="203440at2759"/>
<dbReference type="Pfam" id="PF04000">
    <property type="entry name" value="Sas10_Utp3"/>
    <property type="match status" value="1"/>
</dbReference>
<dbReference type="Proteomes" id="UP000800092">
    <property type="component" value="Unassembled WGS sequence"/>
</dbReference>